<protein>
    <recommendedName>
        <fullName evidence="2">Integrase catalytic domain-containing protein</fullName>
    </recommendedName>
</protein>
<reference evidence="3" key="1">
    <citation type="submission" date="2014-11" db="EMBL/GenBank/DDBJ databases">
        <authorList>
            <person name="Otto D Thomas"/>
            <person name="Naeem Raeece"/>
        </authorList>
    </citation>
    <scope>NUCLEOTIDE SEQUENCE</scope>
</reference>
<dbReference type="PANTHER" id="PTHR37984">
    <property type="entry name" value="PROTEIN CBG26694"/>
    <property type="match status" value="1"/>
</dbReference>
<name>A0A0G4F689_9ALVE</name>
<accession>A0A0G4F689</accession>
<feature type="domain" description="Integrase catalytic" evidence="2">
    <location>
        <begin position="10"/>
        <end position="172"/>
    </location>
</feature>
<feature type="compositionally biased region" description="Basic and acidic residues" evidence="1">
    <location>
        <begin position="246"/>
        <end position="269"/>
    </location>
</feature>
<gene>
    <name evidence="3" type="ORF">Cvel_15264</name>
</gene>
<dbReference type="Gene3D" id="3.30.420.10">
    <property type="entry name" value="Ribonuclease H-like superfamily/Ribonuclease H"/>
    <property type="match status" value="1"/>
</dbReference>
<dbReference type="InterPro" id="IPR036397">
    <property type="entry name" value="RNaseH_sf"/>
</dbReference>
<feature type="region of interest" description="Disordered" evidence="1">
    <location>
        <begin position="246"/>
        <end position="272"/>
    </location>
</feature>
<dbReference type="GO" id="GO:0003676">
    <property type="term" value="F:nucleic acid binding"/>
    <property type="evidence" value="ECO:0007669"/>
    <property type="project" value="InterPro"/>
</dbReference>
<proteinExistence type="predicted"/>
<dbReference type="InterPro" id="IPR001584">
    <property type="entry name" value="Integrase_cat-core"/>
</dbReference>
<evidence type="ECO:0000256" key="1">
    <source>
        <dbReference type="SAM" id="MobiDB-lite"/>
    </source>
</evidence>
<dbReference type="PhylomeDB" id="A0A0G4F689"/>
<sequence length="371" mass="43284">MAAALAGMQAGVSPLQVEKGFLDHVKEELPRDPLLKDHFKYFAEGVLPWEAKKAKQILLEESAFEERRGLLYRHGPFEVLLSDRGTNFLVEIVSEVSKILRVRRKVTAGYHPQCTGLTERYNQTWEQGVRKQLRAENELDWDLYLQPFNFSYRMTAHSETGLTPFQLTHGYYEPTHILRVEPVSSETRSPPVAYNDYYSVIRQNRLELIEMAQARMEKSRQLGGGKSMTISTDRLELWKMAKEVREEMKGRKREEREIEEGREKSKRAASESVSDVINKLSLREEWPRDKKPERGEALPESMQEEKRGKRVKAVEVKSSREKDRKTHYRVVYNDGLFLWLPEDEVGEPKLWLGDGQEVYLNHEENNAFIVQ</sequence>
<dbReference type="GO" id="GO:0015074">
    <property type="term" value="P:DNA integration"/>
    <property type="evidence" value="ECO:0007669"/>
    <property type="project" value="InterPro"/>
</dbReference>
<organism evidence="3">
    <name type="scientific">Chromera velia CCMP2878</name>
    <dbReference type="NCBI Taxonomy" id="1169474"/>
    <lineage>
        <taxon>Eukaryota</taxon>
        <taxon>Sar</taxon>
        <taxon>Alveolata</taxon>
        <taxon>Colpodellida</taxon>
        <taxon>Chromeraceae</taxon>
        <taxon>Chromera</taxon>
    </lineage>
</organism>
<dbReference type="PANTHER" id="PTHR37984:SF5">
    <property type="entry name" value="PROTEIN NYNRIN-LIKE"/>
    <property type="match status" value="1"/>
</dbReference>
<dbReference type="InterPro" id="IPR012337">
    <property type="entry name" value="RNaseH-like_sf"/>
</dbReference>
<feature type="region of interest" description="Disordered" evidence="1">
    <location>
        <begin position="284"/>
        <end position="318"/>
    </location>
</feature>
<evidence type="ECO:0000259" key="2">
    <source>
        <dbReference type="PROSITE" id="PS50994"/>
    </source>
</evidence>
<dbReference type="InterPro" id="IPR050951">
    <property type="entry name" value="Retrovirus_Pol_polyprotein"/>
</dbReference>
<evidence type="ECO:0000313" key="3">
    <source>
        <dbReference type="EMBL" id="CEM07533.1"/>
    </source>
</evidence>
<dbReference type="SUPFAM" id="SSF53098">
    <property type="entry name" value="Ribonuclease H-like"/>
    <property type="match status" value="1"/>
</dbReference>
<dbReference type="PROSITE" id="PS50994">
    <property type="entry name" value="INTEGRASE"/>
    <property type="match status" value="1"/>
</dbReference>
<dbReference type="VEuPathDB" id="CryptoDB:Cvel_15264"/>
<dbReference type="AlphaFoldDB" id="A0A0G4F689"/>
<dbReference type="EMBL" id="CDMZ01000132">
    <property type="protein sequence ID" value="CEM07533.1"/>
    <property type="molecule type" value="Genomic_DNA"/>
</dbReference>